<evidence type="ECO:0000313" key="9">
    <source>
        <dbReference type="EMBL" id="DAD74311.1"/>
    </source>
</evidence>
<dbReference type="Gene3D" id="3.30.1370.220">
    <property type="match status" value="1"/>
</dbReference>
<evidence type="ECO:0000256" key="3">
    <source>
        <dbReference type="ARBA" id="ARBA00022732"/>
    </source>
</evidence>
<sequence>MGLPSINIEFYKKAVSFVARSSRGVVLLLLKDSTKTTVINAYTEIEDVVKEDWTADNFRIIDLCFMGNPNKVIVVRAVTKEMGINVDECKQLIENLKFDWFAAPCLSKEEGALFASYFDSQKKKKYKKGKAVLVDQAADSPAVVNFATTNISIVYKGEVITIKPEDYTARIAGLLAGVNIKESSTYKVLKEIVDIKQSKNPDEDINAGKFIIIFDGEKFKIARGVTSLVTISEEAPVDFKKIKIVEGSDMVRSDIKSTYEDQYVGKKNNTYDEKQIFVGAVHSYLQDIAGEVIDKDEDIEVSLNTAWIKKYLEKEKKKDTSEMTEIDLNKANTGSHIAIRAKFKFVDAMEDLDMGIEI</sequence>
<dbReference type="Pfam" id="PF17482">
    <property type="entry name" value="Phage_sheath_1C"/>
    <property type="match status" value="1"/>
</dbReference>
<keyword evidence="5" id="KW-1229">Viral tail sheath protein</keyword>
<feature type="domain" description="Tail sheath protein C-terminal" evidence="8">
    <location>
        <begin position="236"/>
        <end position="357"/>
    </location>
</feature>
<evidence type="ECO:0000256" key="4">
    <source>
        <dbReference type="ARBA" id="ARBA00022766"/>
    </source>
</evidence>
<dbReference type="InterPro" id="IPR020287">
    <property type="entry name" value="Tail_sheath_C"/>
</dbReference>
<evidence type="ECO:0000256" key="6">
    <source>
        <dbReference type="ARBA" id="ARBA00023009"/>
    </source>
</evidence>
<keyword evidence="6" id="KW-1171">Viral genome ejection through host cell envelope</keyword>
<keyword evidence="2" id="KW-1162">Viral penetration into host cytoplasm</keyword>
<organism evidence="9">
    <name type="scientific">Siphoviridae sp. ctabX13</name>
    <dbReference type="NCBI Taxonomy" id="2826389"/>
    <lineage>
        <taxon>Viruses</taxon>
        <taxon>Duplodnaviria</taxon>
        <taxon>Heunggongvirae</taxon>
        <taxon>Uroviricota</taxon>
        <taxon>Caudoviricetes</taxon>
    </lineage>
</organism>
<evidence type="ECO:0000256" key="5">
    <source>
        <dbReference type="ARBA" id="ARBA00023003"/>
    </source>
</evidence>
<dbReference type="GO" id="GO:0099000">
    <property type="term" value="P:symbiont genome ejection through host cell envelope, contractile tail mechanism"/>
    <property type="evidence" value="ECO:0007669"/>
    <property type="project" value="UniProtKB-KW"/>
</dbReference>
<evidence type="ECO:0000256" key="1">
    <source>
        <dbReference type="ARBA" id="ARBA00008005"/>
    </source>
</evidence>
<proteinExistence type="inferred from homology"/>
<evidence type="ECO:0000256" key="7">
    <source>
        <dbReference type="ARBA" id="ARBA00023296"/>
    </source>
</evidence>
<protein>
    <submittedName>
        <fullName evidence="9">Tail sheath protein</fullName>
    </submittedName>
</protein>
<keyword evidence="5" id="KW-0946">Virion</keyword>
<dbReference type="EMBL" id="BK014758">
    <property type="protein sequence ID" value="DAD74311.1"/>
    <property type="molecule type" value="Genomic_DNA"/>
</dbReference>
<reference evidence="9" key="1">
    <citation type="journal article" date="2021" name="Proc. Natl. Acad. Sci. U.S.A.">
        <title>A Catalog of Tens of Thousands of Viruses from Human Metagenomes Reveals Hidden Associations with Chronic Diseases.</title>
        <authorList>
            <person name="Tisza M.J."/>
            <person name="Buck C.B."/>
        </authorList>
    </citation>
    <scope>NUCLEOTIDE SEQUENCE</scope>
    <source>
        <strain evidence="9">CtabX13</strain>
    </source>
</reference>
<evidence type="ECO:0000256" key="2">
    <source>
        <dbReference type="ARBA" id="ARBA00022595"/>
    </source>
</evidence>
<accession>A0A8S5LWS6</accession>
<comment type="similarity">
    <text evidence="1">Belongs to the myoviridae tail sheath protein family.</text>
</comment>
<name>A0A8S5LWS6_9CAUD</name>
<dbReference type="GO" id="GO:0098027">
    <property type="term" value="C:virus tail, sheath"/>
    <property type="evidence" value="ECO:0007669"/>
    <property type="project" value="UniProtKB-KW"/>
</dbReference>
<dbReference type="Gene3D" id="3.40.50.11790">
    <property type="match status" value="1"/>
</dbReference>
<keyword evidence="4" id="KW-1242">Viral contractile tail ejection system</keyword>
<evidence type="ECO:0000259" key="8">
    <source>
        <dbReference type="Pfam" id="PF17482"/>
    </source>
</evidence>
<keyword evidence="3" id="KW-1227">Viral tail protein</keyword>
<keyword evidence="7" id="KW-1160">Virus entry into host cell</keyword>